<gene>
    <name evidence="1" type="ORF">KDK_54520</name>
</gene>
<protein>
    <submittedName>
        <fullName evidence="1">Uncharacterized protein</fullName>
    </submittedName>
</protein>
<dbReference type="SUPFAM" id="SSF63829">
    <property type="entry name" value="Calcium-dependent phosphotriesterase"/>
    <property type="match status" value="1"/>
</dbReference>
<keyword evidence="2" id="KW-1185">Reference proteome</keyword>
<dbReference type="OrthoDB" id="9813394at2"/>
<dbReference type="RefSeq" id="WP_126553457.1">
    <property type="nucleotide sequence ID" value="NZ_BIFS01000001.1"/>
</dbReference>
<sequence length="152" mass="15835">MAQINVTMIVRQRARLVPLLGALLMLLIGCGSPANVARSPGKTTVVPPQKTVVANTQLVVQVFQLPTTIRSVGKIIAGPDGNLWFPDTPPAMGKTMRLGYITPGGIITEHPLQSSIVIPTGIVSAADGTLWITGNGANGDHGELVRVTLPAA</sequence>
<comment type="caution">
    <text evidence="1">The sequence shown here is derived from an EMBL/GenBank/DDBJ whole genome shotgun (WGS) entry which is preliminary data.</text>
</comment>
<proteinExistence type="predicted"/>
<evidence type="ECO:0000313" key="1">
    <source>
        <dbReference type="EMBL" id="GCE21652.1"/>
    </source>
</evidence>
<dbReference type="AlphaFoldDB" id="A0A402ARC9"/>
<dbReference type="EMBL" id="BIFS01000001">
    <property type="protein sequence ID" value="GCE21652.1"/>
    <property type="molecule type" value="Genomic_DNA"/>
</dbReference>
<name>A0A402ARC9_9CHLR</name>
<evidence type="ECO:0000313" key="2">
    <source>
        <dbReference type="Proteomes" id="UP000287188"/>
    </source>
</evidence>
<dbReference type="Gene3D" id="2.130.10.10">
    <property type="entry name" value="YVTN repeat-like/Quinoprotein amine dehydrogenase"/>
    <property type="match status" value="1"/>
</dbReference>
<organism evidence="1 2">
    <name type="scientific">Dictyobacter kobayashii</name>
    <dbReference type="NCBI Taxonomy" id="2014872"/>
    <lineage>
        <taxon>Bacteria</taxon>
        <taxon>Bacillati</taxon>
        <taxon>Chloroflexota</taxon>
        <taxon>Ktedonobacteria</taxon>
        <taxon>Ktedonobacterales</taxon>
        <taxon>Dictyobacteraceae</taxon>
        <taxon>Dictyobacter</taxon>
    </lineage>
</organism>
<dbReference type="InterPro" id="IPR015943">
    <property type="entry name" value="WD40/YVTN_repeat-like_dom_sf"/>
</dbReference>
<reference evidence="2" key="1">
    <citation type="submission" date="2018-12" db="EMBL/GenBank/DDBJ databases">
        <title>Tengunoibacter tsumagoiensis gen. nov., sp. nov., Dictyobacter kobayashii sp. nov., D. alpinus sp. nov., and D. joshuensis sp. nov. and description of Dictyobacteraceae fam. nov. within the order Ktedonobacterales isolated from Tengu-no-mugimeshi.</title>
        <authorList>
            <person name="Wang C.M."/>
            <person name="Zheng Y."/>
            <person name="Sakai Y."/>
            <person name="Toyoda A."/>
            <person name="Minakuchi Y."/>
            <person name="Abe K."/>
            <person name="Yokota A."/>
            <person name="Yabe S."/>
        </authorList>
    </citation>
    <scope>NUCLEOTIDE SEQUENCE [LARGE SCALE GENOMIC DNA]</scope>
    <source>
        <strain evidence="2">Uno11</strain>
    </source>
</reference>
<dbReference type="Proteomes" id="UP000287188">
    <property type="component" value="Unassembled WGS sequence"/>
</dbReference>
<accession>A0A402ARC9</accession>